<dbReference type="RefSeq" id="WP_315743946.1">
    <property type="nucleotide sequence ID" value="NZ_JAVYAA010000001.1"/>
</dbReference>
<evidence type="ECO:0000259" key="1">
    <source>
        <dbReference type="PROSITE" id="PS51462"/>
    </source>
</evidence>
<protein>
    <submittedName>
        <fullName evidence="2">NUDIX domain-containing protein</fullName>
    </submittedName>
</protein>
<dbReference type="Proteomes" id="UP001250538">
    <property type="component" value="Unassembled WGS sequence"/>
</dbReference>
<dbReference type="Gene3D" id="3.90.79.10">
    <property type="entry name" value="Nucleoside Triphosphate Pyrophosphohydrolase"/>
    <property type="match status" value="1"/>
</dbReference>
<dbReference type="GO" id="GO:0003824">
    <property type="term" value="F:catalytic activity"/>
    <property type="evidence" value="ECO:0007669"/>
    <property type="project" value="UniProtKB-ARBA"/>
</dbReference>
<dbReference type="CDD" id="cd04692">
    <property type="entry name" value="NUDIX_Hydrolase"/>
    <property type="match status" value="1"/>
</dbReference>
<keyword evidence="3" id="KW-1185">Reference proteome</keyword>
<organism evidence="2 3">
    <name type="scientific">Paenibacillus suaedae</name>
    <dbReference type="NCBI Taxonomy" id="3077233"/>
    <lineage>
        <taxon>Bacteria</taxon>
        <taxon>Bacillati</taxon>
        <taxon>Bacillota</taxon>
        <taxon>Bacilli</taxon>
        <taxon>Bacillales</taxon>
        <taxon>Paenibacillaceae</taxon>
        <taxon>Paenibacillus</taxon>
    </lineage>
</organism>
<name>A0AAJ2JWV2_9BACL</name>
<reference evidence="3" key="1">
    <citation type="submission" date="2023-09" db="EMBL/GenBank/DDBJ databases">
        <title>Paenibacillus sp. chi10 Genome sequencing and assembly.</title>
        <authorList>
            <person name="Kim I."/>
        </authorList>
    </citation>
    <scope>NUCLEOTIDE SEQUENCE [LARGE SCALE GENOMIC DNA]</scope>
    <source>
        <strain evidence="3">chi10</strain>
    </source>
</reference>
<evidence type="ECO:0000313" key="2">
    <source>
        <dbReference type="EMBL" id="MDT8975773.1"/>
    </source>
</evidence>
<dbReference type="InterPro" id="IPR000086">
    <property type="entry name" value="NUDIX_hydrolase_dom"/>
</dbReference>
<feature type="domain" description="Nudix hydrolase" evidence="1">
    <location>
        <begin position="34"/>
        <end position="173"/>
    </location>
</feature>
<comment type="caution">
    <text evidence="2">The sequence shown here is derived from an EMBL/GenBank/DDBJ whole genome shotgun (WGS) entry which is preliminary data.</text>
</comment>
<evidence type="ECO:0000313" key="3">
    <source>
        <dbReference type="Proteomes" id="UP001250538"/>
    </source>
</evidence>
<dbReference type="Pfam" id="PF00293">
    <property type="entry name" value="NUDIX"/>
    <property type="match status" value="1"/>
</dbReference>
<gene>
    <name evidence="2" type="ORF">RQP50_05910</name>
</gene>
<dbReference type="AlphaFoldDB" id="A0AAJ2JWV2"/>
<sequence length="217" mass="24716">MVAHKVAKEYVDTFTSEMEYTGIRSRDEVHAKGIWHQTFHCWLWKVENGEPILLFQRRHPQKLDYAGLLDITAAGHLEAGESPMDGIRELREELGLAIEFAQLTYSGVIPSSIEQEHIIDNEFCHVFLHEYRGSITDFRLQEDEVVSIVMLEAEQFRKLIAGEAQQITGEEFVPSSGASGIKVDLTIQDFVPSRAGYYEYVLEQIASLANQEVNQQN</sequence>
<proteinExistence type="predicted"/>
<dbReference type="PANTHER" id="PTHR10885:SF0">
    <property type="entry name" value="ISOPENTENYL-DIPHOSPHATE DELTA-ISOMERASE"/>
    <property type="match status" value="1"/>
</dbReference>
<dbReference type="SUPFAM" id="SSF55811">
    <property type="entry name" value="Nudix"/>
    <property type="match status" value="1"/>
</dbReference>
<accession>A0AAJ2JWV2</accession>
<dbReference type="PROSITE" id="PS51462">
    <property type="entry name" value="NUDIX"/>
    <property type="match status" value="1"/>
</dbReference>
<dbReference type="InterPro" id="IPR015797">
    <property type="entry name" value="NUDIX_hydrolase-like_dom_sf"/>
</dbReference>
<dbReference type="EMBL" id="JAVYAA010000001">
    <property type="protein sequence ID" value="MDT8975773.1"/>
    <property type="molecule type" value="Genomic_DNA"/>
</dbReference>
<dbReference type="PANTHER" id="PTHR10885">
    <property type="entry name" value="ISOPENTENYL-DIPHOSPHATE DELTA-ISOMERASE"/>
    <property type="match status" value="1"/>
</dbReference>